<dbReference type="Proteomes" id="UP000199103">
    <property type="component" value="Chromosome I"/>
</dbReference>
<dbReference type="GO" id="GO:0004658">
    <property type="term" value="F:propionyl-CoA carboxylase activity"/>
    <property type="evidence" value="ECO:0007669"/>
    <property type="project" value="InterPro"/>
</dbReference>
<evidence type="ECO:0000313" key="2">
    <source>
        <dbReference type="Proteomes" id="UP000199103"/>
    </source>
</evidence>
<protein>
    <submittedName>
        <fullName evidence="1">Acyl-CoA carboxylase epsilon subunit</fullName>
    </submittedName>
</protein>
<gene>
    <name evidence="1" type="ORF">SAMN04489812_3990</name>
</gene>
<proteinExistence type="predicted"/>
<keyword evidence="2" id="KW-1185">Reference proteome</keyword>
<dbReference type="STRING" id="630515.SAMN04489812_3990"/>
<dbReference type="OrthoDB" id="3731319at2"/>
<reference evidence="1 2" key="1">
    <citation type="submission" date="2016-10" db="EMBL/GenBank/DDBJ databases">
        <authorList>
            <person name="de Groot N.N."/>
        </authorList>
    </citation>
    <scope>NUCLEOTIDE SEQUENCE [LARGE SCALE GENOMIC DNA]</scope>
    <source>
        <strain evidence="1 2">DSM 21800</strain>
    </source>
</reference>
<evidence type="ECO:0000313" key="1">
    <source>
        <dbReference type="EMBL" id="SDT06087.1"/>
    </source>
</evidence>
<dbReference type="RefSeq" id="WP_091527174.1">
    <property type="nucleotide sequence ID" value="NZ_LT629772.1"/>
</dbReference>
<sequence>MTDQPAEPQAPQITITQGNPTDEEIAAVVAVITARSVAPTAADAAPRSGWAAYWRAVRAPLPPGPGSWQAAYRR</sequence>
<organism evidence="1 2">
    <name type="scientific">Microlunatus soli</name>
    <dbReference type="NCBI Taxonomy" id="630515"/>
    <lineage>
        <taxon>Bacteria</taxon>
        <taxon>Bacillati</taxon>
        <taxon>Actinomycetota</taxon>
        <taxon>Actinomycetes</taxon>
        <taxon>Propionibacteriales</taxon>
        <taxon>Propionibacteriaceae</taxon>
        <taxon>Microlunatus</taxon>
    </lineage>
</organism>
<accession>A0A1H1X9U5</accession>
<dbReference type="AlphaFoldDB" id="A0A1H1X9U5"/>
<dbReference type="Pfam" id="PF13822">
    <property type="entry name" value="ACC_epsilon"/>
    <property type="match status" value="1"/>
</dbReference>
<dbReference type="InterPro" id="IPR032716">
    <property type="entry name" value="ACC_epsilon"/>
</dbReference>
<name>A0A1H1X9U5_9ACTN</name>
<dbReference type="EMBL" id="LT629772">
    <property type="protein sequence ID" value="SDT06087.1"/>
    <property type="molecule type" value="Genomic_DNA"/>
</dbReference>
<dbReference type="GO" id="GO:0003989">
    <property type="term" value="F:acetyl-CoA carboxylase activity"/>
    <property type="evidence" value="ECO:0007669"/>
    <property type="project" value="InterPro"/>
</dbReference>